<keyword evidence="7 8" id="KW-0114">cAMP</keyword>
<feature type="binding site" evidence="9">
    <location>
        <position position="417"/>
    </location>
    <ligand>
        <name>3',5'-cyclic AMP</name>
        <dbReference type="ChEBI" id="CHEBI:58165"/>
        <label>2</label>
    </ligand>
</feature>
<evidence type="ECO:0000313" key="13">
    <source>
        <dbReference type="Proteomes" id="UP000005666"/>
    </source>
</evidence>
<dbReference type="EMBL" id="HE612858">
    <property type="protein sequence ID" value="CCE62291.1"/>
    <property type="molecule type" value="Genomic_DNA"/>
</dbReference>
<dbReference type="GO" id="GO:0097271">
    <property type="term" value="P:protein localization to bud neck"/>
    <property type="evidence" value="ECO:0007669"/>
    <property type="project" value="EnsemblFungi"/>
</dbReference>
<evidence type="ECO:0000256" key="2">
    <source>
        <dbReference type="ARBA" id="ARBA00020355"/>
    </source>
</evidence>
<dbReference type="GO" id="GO:0010603">
    <property type="term" value="P:regulation of cytoplasmic mRNA processing body assembly"/>
    <property type="evidence" value="ECO:0007669"/>
    <property type="project" value="EnsemblFungi"/>
</dbReference>
<dbReference type="FunFam" id="2.60.120.10:FF:000118">
    <property type="entry name" value="cAMP-dependent protein kinase regulatory subunit"/>
    <property type="match status" value="1"/>
</dbReference>
<dbReference type="SMART" id="SM00100">
    <property type="entry name" value="cNMP"/>
    <property type="match status" value="2"/>
</dbReference>
<keyword evidence="6 8" id="KW-0547">Nucleotide-binding</keyword>
<sequence>MPFSKEQEHFLNEFKEFILSNNPKGDLLQFGFNYFNEKLANERKLFLRNTYDEEHDETRNSIFKSPFAASQSRSTSVISNQRNSIVNRSTVVGTASTKGQRQGGDADSESDNPFKSDFSVCQSNDIKKSDSPLDPSTKRNSIQQPHPSSIQQPHHSNNNQQDINNSIHISSEIPRNFNALRRTSVSAESFEPRSFEQDWKPEHYSEKSPEQMRRLENSIGKNFLFNSLDFDSKKLVINSLEEKKVPNGSEIIKQGDDGDYFYVVEEGNVDFFVNDEKVGSSSVGSNFGELALMYNSPRAATVIATSDCILWALDRLTFRKILLGHSFKKRIMYEDFLKSVPILSSLTDYNRAKIADALEIETYSNGQVIIREGDTGENFYFIENGTASVTKEKEGVVAQLKSHDYFGEVALINDLPRQATVTATSDLKLATLSKSAFQRLLGPVVDVLKLNDPTRTHQH</sequence>
<feature type="compositionally biased region" description="Polar residues" evidence="10">
    <location>
        <begin position="89"/>
        <end position="100"/>
    </location>
</feature>
<feature type="domain" description="Cyclic nucleotide-binding" evidence="11">
    <location>
        <begin position="224"/>
        <end position="339"/>
    </location>
</feature>
<dbReference type="GO" id="GO:0000785">
    <property type="term" value="C:chromatin"/>
    <property type="evidence" value="ECO:0007669"/>
    <property type="project" value="EnsemblFungi"/>
</dbReference>
<feature type="binding site" evidence="9">
    <location>
        <position position="408"/>
    </location>
    <ligand>
        <name>3',5'-cyclic AMP</name>
        <dbReference type="ChEBI" id="CHEBI:58165"/>
        <label>2</label>
    </ligand>
</feature>
<dbReference type="PROSITE" id="PS00889">
    <property type="entry name" value="CNMP_BINDING_2"/>
    <property type="match status" value="2"/>
</dbReference>
<comment type="similarity">
    <text evidence="1 8">Belongs to the cAMP-dependent kinase regulatory chain family.</text>
</comment>
<dbReference type="PANTHER" id="PTHR11635:SF152">
    <property type="entry name" value="CAMP-DEPENDENT PROTEIN KINASE TYPE I REGULATORY SUBUNIT-RELATED"/>
    <property type="match status" value="1"/>
</dbReference>
<reference evidence="12 13" key="1">
    <citation type="journal article" date="2011" name="Proc. Natl. Acad. Sci. U.S.A.">
        <title>Evolutionary erosion of yeast sex chromosomes by mating-type switching accidents.</title>
        <authorList>
            <person name="Gordon J.L."/>
            <person name="Armisen D."/>
            <person name="Proux-Wera E."/>
            <person name="Oheigeartaigh S.S."/>
            <person name="Byrne K.P."/>
            <person name="Wolfe K.H."/>
        </authorList>
    </citation>
    <scope>NUCLEOTIDE SEQUENCE [LARGE SCALE GENOMIC DNA]</scope>
    <source>
        <strain evidence="13">ATCC 24235 / CBS 4417 / NBRC 1672 / NRRL Y-8282 / UCD 70-5</strain>
    </source>
</reference>
<dbReference type="Proteomes" id="UP000005666">
    <property type="component" value="Chromosome 3"/>
</dbReference>
<dbReference type="CDD" id="cd00038">
    <property type="entry name" value="CAP_ED"/>
    <property type="match status" value="2"/>
</dbReference>
<feature type="compositionally biased region" description="Low complexity" evidence="10">
    <location>
        <begin position="141"/>
        <end position="162"/>
    </location>
</feature>
<gene>
    <name evidence="12" type="primary">TPHA0C01350</name>
    <name evidence="12" type="ordered locus">TPHA_0C01350</name>
</gene>
<dbReference type="InterPro" id="IPR018488">
    <property type="entry name" value="cNMP-bd_CS"/>
</dbReference>
<dbReference type="InterPro" id="IPR018490">
    <property type="entry name" value="cNMP-bd_dom_sf"/>
</dbReference>
<comment type="subunit">
    <text evidence="8">Tetramer, composed of 2 regulatory (R) and 2 catalytic (C) subunits. In the presence of cAMP it dissociates into 2 active monomeric C subunits and an R dimer.</text>
</comment>
<evidence type="ECO:0000256" key="9">
    <source>
        <dbReference type="PIRSR" id="PIRSR000548-1"/>
    </source>
</evidence>
<dbReference type="PRINTS" id="PR00103">
    <property type="entry name" value="CAMPKINASE"/>
</dbReference>
<accession>G8BRB5</accession>
<dbReference type="PIRSF" id="PIRSF000548">
    <property type="entry name" value="PK_regulatory"/>
    <property type="match status" value="1"/>
</dbReference>
<dbReference type="Gene3D" id="2.60.120.10">
    <property type="entry name" value="Jelly Rolls"/>
    <property type="match status" value="2"/>
</dbReference>
<dbReference type="PANTHER" id="PTHR11635">
    <property type="entry name" value="CAMP-DEPENDENT PROTEIN KINASE REGULATORY CHAIN"/>
    <property type="match status" value="1"/>
</dbReference>
<dbReference type="GO" id="GO:0005829">
    <property type="term" value="C:cytosol"/>
    <property type="evidence" value="ECO:0007669"/>
    <property type="project" value="TreeGrafter"/>
</dbReference>
<dbReference type="Pfam" id="PF00027">
    <property type="entry name" value="cNMP_binding"/>
    <property type="match status" value="2"/>
</dbReference>
<dbReference type="GO" id="GO:0042802">
    <property type="term" value="F:identical protein binding"/>
    <property type="evidence" value="ECO:0007669"/>
    <property type="project" value="EnsemblFungi"/>
</dbReference>
<dbReference type="InterPro" id="IPR050503">
    <property type="entry name" value="cAMP-dep_PK_reg_su-like"/>
</dbReference>
<protein>
    <recommendedName>
        <fullName evidence="2 8">cAMP-dependent protein kinase regulatory subunit</fullName>
    </recommendedName>
</protein>
<evidence type="ECO:0000256" key="8">
    <source>
        <dbReference type="PIRNR" id="PIRNR000548"/>
    </source>
</evidence>
<evidence type="ECO:0000256" key="3">
    <source>
        <dbReference type="ARBA" id="ARBA00022553"/>
    </source>
</evidence>
<dbReference type="STRING" id="1071381.G8BRB5"/>
<dbReference type="AlphaFoldDB" id="G8BRB5"/>
<dbReference type="InterPro" id="IPR000595">
    <property type="entry name" value="cNMP-bd_dom"/>
</dbReference>
<dbReference type="GO" id="GO:0045944">
    <property type="term" value="P:positive regulation of transcription by RNA polymerase II"/>
    <property type="evidence" value="ECO:0007669"/>
    <property type="project" value="EnsemblFungi"/>
</dbReference>
<dbReference type="KEGG" id="tpf:TPHA_0C01350"/>
<keyword evidence="13" id="KW-1185">Reference proteome</keyword>
<feature type="binding site" evidence="9">
    <location>
        <position position="298"/>
    </location>
    <ligand>
        <name>3',5'-cyclic AMP</name>
        <dbReference type="ChEBI" id="CHEBI:58165"/>
        <label>1</label>
    </ligand>
</feature>
<dbReference type="InterPro" id="IPR014710">
    <property type="entry name" value="RmlC-like_jellyroll"/>
</dbReference>
<feature type="domain" description="Cyclic nucleotide-binding" evidence="11">
    <location>
        <begin position="342"/>
        <end position="449"/>
    </location>
</feature>
<keyword evidence="3" id="KW-0597">Phosphoprotein</keyword>
<dbReference type="GeneID" id="11535292"/>
<evidence type="ECO:0000256" key="7">
    <source>
        <dbReference type="ARBA" id="ARBA00023149"/>
    </source>
</evidence>
<evidence type="ECO:0000256" key="10">
    <source>
        <dbReference type="SAM" id="MobiDB-lite"/>
    </source>
</evidence>
<dbReference type="GO" id="GO:0046827">
    <property type="term" value="P:positive regulation of protein export from nucleus"/>
    <property type="evidence" value="ECO:0007669"/>
    <property type="project" value="EnsemblFungi"/>
</dbReference>
<dbReference type="PROSITE" id="PS00888">
    <property type="entry name" value="CNMP_BINDING_1"/>
    <property type="match status" value="2"/>
</dbReference>
<dbReference type="HOGENOM" id="CLU_018310_0_1_1"/>
<dbReference type="InterPro" id="IPR012198">
    <property type="entry name" value="cAMP_dep_PK_reg_su"/>
</dbReference>
<organism evidence="12 13">
    <name type="scientific">Tetrapisispora phaffii (strain ATCC 24235 / CBS 4417 / NBRC 1672 / NRRL Y-8282 / UCD 70-5)</name>
    <name type="common">Yeast</name>
    <name type="synonym">Fabospora phaffii</name>
    <dbReference type="NCBI Taxonomy" id="1071381"/>
    <lineage>
        <taxon>Eukaryota</taxon>
        <taxon>Fungi</taxon>
        <taxon>Dikarya</taxon>
        <taxon>Ascomycota</taxon>
        <taxon>Saccharomycotina</taxon>
        <taxon>Saccharomycetes</taxon>
        <taxon>Saccharomycetales</taxon>
        <taxon>Saccharomycetaceae</taxon>
        <taxon>Tetrapisispora</taxon>
    </lineage>
</organism>
<evidence type="ECO:0000256" key="4">
    <source>
        <dbReference type="ARBA" id="ARBA00022566"/>
    </source>
</evidence>
<dbReference type="GO" id="GO:0005634">
    <property type="term" value="C:nucleus"/>
    <property type="evidence" value="ECO:0007669"/>
    <property type="project" value="EnsemblFungi"/>
</dbReference>
<evidence type="ECO:0000256" key="5">
    <source>
        <dbReference type="ARBA" id="ARBA00022737"/>
    </source>
</evidence>
<evidence type="ECO:0000256" key="6">
    <source>
        <dbReference type="ARBA" id="ARBA00022741"/>
    </source>
</evidence>
<keyword evidence="5" id="KW-0677">Repeat</keyword>
<dbReference type="SUPFAM" id="SSF51206">
    <property type="entry name" value="cAMP-binding domain-like"/>
    <property type="match status" value="2"/>
</dbReference>
<dbReference type="GO" id="GO:0042149">
    <property type="term" value="P:cellular response to glucose starvation"/>
    <property type="evidence" value="ECO:0007669"/>
    <property type="project" value="EnsemblFungi"/>
</dbReference>
<dbReference type="GO" id="GO:0004862">
    <property type="term" value="F:cAMP-dependent protein kinase inhibitor activity"/>
    <property type="evidence" value="ECO:0007669"/>
    <property type="project" value="EnsemblFungi"/>
</dbReference>
<dbReference type="GO" id="GO:0006995">
    <property type="term" value="P:cellular response to nitrogen starvation"/>
    <property type="evidence" value="ECO:0007669"/>
    <property type="project" value="EnsemblFungi"/>
</dbReference>
<feature type="binding site" evidence="9">
    <location>
        <position position="289"/>
    </location>
    <ligand>
        <name>3',5'-cyclic AMP</name>
        <dbReference type="ChEBI" id="CHEBI:58165"/>
        <label>1</label>
    </ligand>
</feature>
<dbReference type="GO" id="GO:0005952">
    <property type="term" value="C:cAMP-dependent protein kinase complex"/>
    <property type="evidence" value="ECO:0007669"/>
    <property type="project" value="EnsemblFungi"/>
</dbReference>
<proteinExistence type="inferred from homology"/>
<dbReference type="GO" id="GO:0046580">
    <property type="term" value="P:negative regulation of Ras protein signal transduction"/>
    <property type="evidence" value="ECO:0007669"/>
    <property type="project" value="EnsemblFungi"/>
</dbReference>
<dbReference type="GO" id="GO:0034236">
    <property type="term" value="F:protein kinase A catalytic subunit binding"/>
    <property type="evidence" value="ECO:0007669"/>
    <property type="project" value="TreeGrafter"/>
</dbReference>
<evidence type="ECO:0000313" key="12">
    <source>
        <dbReference type="EMBL" id="CCE62291.1"/>
    </source>
</evidence>
<name>G8BRB5_TETPH</name>
<dbReference type="eggNOG" id="KOG1113">
    <property type="taxonomic scope" value="Eukaryota"/>
</dbReference>
<dbReference type="PROSITE" id="PS50042">
    <property type="entry name" value="CNMP_BINDING_3"/>
    <property type="match status" value="2"/>
</dbReference>
<evidence type="ECO:0000259" key="11">
    <source>
        <dbReference type="PROSITE" id="PS50042"/>
    </source>
</evidence>
<dbReference type="GO" id="GO:0007189">
    <property type="term" value="P:adenylate cyclase-activating G protein-coupled receptor signaling pathway"/>
    <property type="evidence" value="ECO:0007669"/>
    <property type="project" value="EnsemblFungi"/>
</dbReference>
<evidence type="ECO:0000256" key="1">
    <source>
        <dbReference type="ARBA" id="ARBA00005753"/>
    </source>
</evidence>
<dbReference type="GO" id="GO:0030552">
    <property type="term" value="F:cAMP binding"/>
    <property type="evidence" value="ECO:0007669"/>
    <property type="project" value="UniProtKB-KW"/>
</dbReference>
<keyword evidence="4 8" id="KW-0116">cAMP-binding</keyword>
<dbReference type="OrthoDB" id="417078at2759"/>
<dbReference type="CDD" id="cd12098">
    <property type="entry name" value="DD_R_ScPKA-like"/>
    <property type="match status" value="1"/>
</dbReference>
<dbReference type="GO" id="GO:0005886">
    <property type="term" value="C:plasma membrane"/>
    <property type="evidence" value="ECO:0007669"/>
    <property type="project" value="EnsemblFungi"/>
</dbReference>
<dbReference type="RefSeq" id="XP_003684725.1">
    <property type="nucleotide sequence ID" value="XM_003684677.1"/>
</dbReference>
<dbReference type="FunFam" id="2.60.120.10:FF:000039">
    <property type="entry name" value="cAMP-dependent protein kinase regulatory subunit"/>
    <property type="match status" value="1"/>
</dbReference>
<feature type="region of interest" description="Disordered" evidence="10">
    <location>
        <begin position="89"/>
        <end position="162"/>
    </location>
</feature>